<evidence type="ECO:0000313" key="2">
    <source>
        <dbReference type="Proteomes" id="UP000015104"/>
    </source>
</evidence>
<dbReference type="EMBL" id="CAEY01001347">
    <property type="status" value="NOT_ANNOTATED_CDS"/>
    <property type="molecule type" value="Genomic_DNA"/>
</dbReference>
<accession>T1K1A6</accession>
<proteinExistence type="predicted"/>
<protein>
    <submittedName>
        <fullName evidence="1">Uncharacterized protein</fullName>
    </submittedName>
</protein>
<keyword evidence="2" id="KW-1185">Reference proteome</keyword>
<dbReference type="HOGENOM" id="CLU_3428642_0_0_1"/>
<dbReference type="EnsemblMetazoa" id="tetur04g00710.1">
    <property type="protein sequence ID" value="tetur04g00710.1"/>
    <property type="gene ID" value="tetur04g00710"/>
</dbReference>
<reference evidence="1" key="2">
    <citation type="submission" date="2015-06" db="UniProtKB">
        <authorList>
            <consortium name="EnsemblMetazoa"/>
        </authorList>
    </citation>
    <scope>IDENTIFICATION</scope>
</reference>
<dbReference type="Proteomes" id="UP000015104">
    <property type="component" value="Unassembled WGS sequence"/>
</dbReference>
<reference evidence="2" key="1">
    <citation type="submission" date="2011-08" db="EMBL/GenBank/DDBJ databases">
        <authorList>
            <person name="Rombauts S."/>
        </authorList>
    </citation>
    <scope>NUCLEOTIDE SEQUENCE</scope>
    <source>
        <strain evidence="2">London</strain>
    </source>
</reference>
<evidence type="ECO:0000313" key="1">
    <source>
        <dbReference type="EnsemblMetazoa" id="tetur04g00710.1"/>
    </source>
</evidence>
<sequence>MVFILKVNMVLARSDYNDQS</sequence>
<name>T1K1A6_TETUR</name>
<dbReference type="AlphaFoldDB" id="T1K1A6"/>
<organism evidence="1 2">
    <name type="scientific">Tetranychus urticae</name>
    <name type="common">Two-spotted spider mite</name>
    <dbReference type="NCBI Taxonomy" id="32264"/>
    <lineage>
        <taxon>Eukaryota</taxon>
        <taxon>Metazoa</taxon>
        <taxon>Ecdysozoa</taxon>
        <taxon>Arthropoda</taxon>
        <taxon>Chelicerata</taxon>
        <taxon>Arachnida</taxon>
        <taxon>Acari</taxon>
        <taxon>Acariformes</taxon>
        <taxon>Trombidiformes</taxon>
        <taxon>Prostigmata</taxon>
        <taxon>Eleutherengona</taxon>
        <taxon>Raphignathae</taxon>
        <taxon>Tetranychoidea</taxon>
        <taxon>Tetranychidae</taxon>
        <taxon>Tetranychus</taxon>
    </lineage>
</organism>